<accession>B4QQ51</accession>
<keyword evidence="3" id="KW-1185">Reference proteome</keyword>
<dbReference type="EMBL" id="CM000363">
    <property type="protein sequence ID" value="EDX10069.1"/>
    <property type="molecule type" value="Genomic_DNA"/>
</dbReference>
<name>B4QQ51_DROSI</name>
<organism evidence="2 3">
    <name type="scientific">Drosophila simulans</name>
    <name type="common">Fruit fly</name>
    <dbReference type="NCBI Taxonomy" id="7240"/>
    <lineage>
        <taxon>Eukaryota</taxon>
        <taxon>Metazoa</taxon>
        <taxon>Ecdysozoa</taxon>
        <taxon>Arthropoda</taxon>
        <taxon>Hexapoda</taxon>
        <taxon>Insecta</taxon>
        <taxon>Pterygota</taxon>
        <taxon>Neoptera</taxon>
        <taxon>Endopterygota</taxon>
        <taxon>Diptera</taxon>
        <taxon>Brachycera</taxon>
        <taxon>Muscomorpha</taxon>
        <taxon>Ephydroidea</taxon>
        <taxon>Drosophilidae</taxon>
        <taxon>Drosophila</taxon>
        <taxon>Sophophora</taxon>
    </lineage>
</organism>
<reference evidence="2 3" key="1">
    <citation type="journal article" date="2007" name="Nature">
        <title>Evolution of genes and genomes on the Drosophila phylogeny.</title>
        <authorList>
            <consortium name="Drosophila 12 Genomes Consortium"/>
            <person name="Clark A.G."/>
            <person name="Eisen M.B."/>
            <person name="Smith D.R."/>
            <person name="Bergman C.M."/>
            <person name="Oliver B."/>
            <person name="Markow T.A."/>
            <person name="Kaufman T.C."/>
            <person name="Kellis M."/>
            <person name="Gelbart W."/>
            <person name="Iyer V.N."/>
            <person name="Pollard D.A."/>
            <person name="Sackton T.B."/>
            <person name="Larracuente A.M."/>
            <person name="Singh N.D."/>
            <person name="Abad J.P."/>
            <person name="Abt D.N."/>
            <person name="Adryan B."/>
            <person name="Aguade M."/>
            <person name="Akashi H."/>
            <person name="Anderson W.W."/>
            <person name="Aquadro C.F."/>
            <person name="Ardell D.H."/>
            <person name="Arguello R."/>
            <person name="Artieri C.G."/>
            <person name="Barbash D.A."/>
            <person name="Barker D."/>
            <person name="Barsanti P."/>
            <person name="Batterham P."/>
            <person name="Batzoglou S."/>
            <person name="Begun D."/>
            <person name="Bhutkar A."/>
            <person name="Blanco E."/>
            <person name="Bosak S.A."/>
            <person name="Bradley R.K."/>
            <person name="Brand A.D."/>
            <person name="Brent M.R."/>
            <person name="Brooks A.N."/>
            <person name="Brown R.H."/>
            <person name="Butlin R.K."/>
            <person name="Caggese C."/>
            <person name="Calvi B.R."/>
            <person name="Bernardo de Carvalho A."/>
            <person name="Caspi A."/>
            <person name="Castrezana S."/>
            <person name="Celniker S.E."/>
            <person name="Chang J.L."/>
            <person name="Chapple C."/>
            <person name="Chatterji S."/>
            <person name="Chinwalla A."/>
            <person name="Civetta A."/>
            <person name="Clifton S.W."/>
            <person name="Comeron J.M."/>
            <person name="Costello J.C."/>
            <person name="Coyne J.A."/>
            <person name="Daub J."/>
            <person name="David R.G."/>
            <person name="Delcher A.L."/>
            <person name="Delehaunty K."/>
            <person name="Do C.B."/>
            <person name="Ebling H."/>
            <person name="Edwards K."/>
            <person name="Eickbush T."/>
            <person name="Evans J.D."/>
            <person name="Filipski A."/>
            <person name="Findeiss S."/>
            <person name="Freyhult E."/>
            <person name="Fulton L."/>
            <person name="Fulton R."/>
            <person name="Garcia A.C."/>
            <person name="Gardiner A."/>
            <person name="Garfield D.A."/>
            <person name="Garvin B.E."/>
            <person name="Gibson G."/>
            <person name="Gilbert D."/>
            <person name="Gnerre S."/>
            <person name="Godfrey J."/>
            <person name="Good R."/>
            <person name="Gotea V."/>
            <person name="Gravely B."/>
            <person name="Greenberg A.J."/>
            <person name="Griffiths-Jones S."/>
            <person name="Gross S."/>
            <person name="Guigo R."/>
            <person name="Gustafson E.A."/>
            <person name="Haerty W."/>
            <person name="Hahn M.W."/>
            <person name="Halligan D.L."/>
            <person name="Halpern A.L."/>
            <person name="Halter G.M."/>
            <person name="Han M.V."/>
            <person name="Heger A."/>
            <person name="Hillier L."/>
            <person name="Hinrichs A.S."/>
            <person name="Holmes I."/>
            <person name="Hoskins R.A."/>
            <person name="Hubisz M.J."/>
            <person name="Hultmark D."/>
            <person name="Huntley M.A."/>
            <person name="Jaffe D.B."/>
            <person name="Jagadeeshan S."/>
            <person name="Jeck W.R."/>
            <person name="Johnson J."/>
            <person name="Jones C.D."/>
            <person name="Jordan W.C."/>
            <person name="Karpen G.H."/>
            <person name="Kataoka E."/>
            <person name="Keightley P.D."/>
            <person name="Kheradpour P."/>
            <person name="Kirkness E.F."/>
            <person name="Koerich L.B."/>
            <person name="Kristiansen K."/>
            <person name="Kudrna D."/>
            <person name="Kulathinal R.J."/>
            <person name="Kumar S."/>
            <person name="Kwok R."/>
            <person name="Lander E."/>
            <person name="Langley C.H."/>
            <person name="Lapoint R."/>
            <person name="Lazzaro B.P."/>
            <person name="Lee S.J."/>
            <person name="Levesque L."/>
            <person name="Li R."/>
            <person name="Lin C.F."/>
            <person name="Lin M.F."/>
            <person name="Lindblad-Toh K."/>
            <person name="Llopart A."/>
            <person name="Long M."/>
            <person name="Low L."/>
            <person name="Lozovsky E."/>
            <person name="Lu J."/>
            <person name="Luo M."/>
            <person name="Machado C.A."/>
            <person name="Makalowski W."/>
            <person name="Marzo M."/>
            <person name="Matsuda M."/>
            <person name="Matzkin L."/>
            <person name="McAllister B."/>
            <person name="McBride C.S."/>
            <person name="McKernan B."/>
            <person name="McKernan K."/>
            <person name="Mendez-Lago M."/>
            <person name="Minx P."/>
            <person name="Mollenhauer M.U."/>
            <person name="Montooth K."/>
            <person name="Mount S.M."/>
            <person name="Mu X."/>
            <person name="Myers E."/>
            <person name="Negre B."/>
            <person name="Newfeld S."/>
            <person name="Nielsen R."/>
            <person name="Noor M.A."/>
            <person name="O'Grady P."/>
            <person name="Pachter L."/>
            <person name="Papaceit M."/>
            <person name="Parisi M.J."/>
            <person name="Parisi M."/>
            <person name="Parts L."/>
            <person name="Pedersen J.S."/>
            <person name="Pesole G."/>
            <person name="Phillippy A.M."/>
            <person name="Ponting C.P."/>
            <person name="Pop M."/>
            <person name="Porcelli D."/>
            <person name="Powell J.R."/>
            <person name="Prohaska S."/>
            <person name="Pruitt K."/>
            <person name="Puig M."/>
            <person name="Quesneville H."/>
            <person name="Ram K.R."/>
            <person name="Rand D."/>
            <person name="Rasmussen M.D."/>
            <person name="Reed L.K."/>
            <person name="Reenan R."/>
            <person name="Reily A."/>
            <person name="Remington K.A."/>
            <person name="Rieger T.T."/>
            <person name="Ritchie M.G."/>
            <person name="Robin C."/>
            <person name="Rogers Y.H."/>
            <person name="Rohde C."/>
            <person name="Rozas J."/>
            <person name="Rubenfield M.J."/>
            <person name="Ruiz A."/>
            <person name="Russo S."/>
            <person name="Salzberg S.L."/>
            <person name="Sanchez-Gracia A."/>
            <person name="Saranga D.J."/>
            <person name="Sato H."/>
            <person name="Schaeffer S.W."/>
            <person name="Schatz M.C."/>
            <person name="Schlenke T."/>
            <person name="Schwartz R."/>
            <person name="Segarra C."/>
            <person name="Singh R.S."/>
            <person name="Sirot L."/>
            <person name="Sirota M."/>
            <person name="Sisneros N.B."/>
            <person name="Smith C.D."/>
            <person name="Smith T.F."/>
            <person name="Spieth J."/>
            <person name="Stage D.E."/>
            <person name="Stark A."/>
            <person name="Stephan W."/>
            <person name="Strausberg R.L."/>
            <person name="Strempel S."/>
            <person name="Sturgill D."/>
            <person name="Sutton G."/>
            <person name="Sutton G.G."/>
            <person name="Tao W."/>
            <person name="Teichmann S."/>
            <person name="Tobari Y.N."/>
            <person name="Tomimura Y."/>
            <person name="Tsolas J.M."/>
            <person name="Valente V.L."/>
            <person name="Venter E."/>
            <person name="Venter J.C."/>
            <person name="Vicario S."/>
            <person name="Vieira F.G."/>
            <person name="Vilella A.J."/>
            <person name="Villasante A."/>
            <person name="Walenz B."/>
            <person name="Wang J."/>
            <person name="Wasserman M."/>
            <person name="Watts T."/>
            <person name="Wilson D."/>
            <person name="Wilson R.K."/>
            <person name="Wing R.A."/>
            <person name="Wolfner M.F."/>
            <person name="Wong A."/>
            <person name="Wong G.K."/>
            <person name="Wu C.I."/>
            <person name="Wu G."/>
            <person name="Yamamoto D."/>
            <person name="Yang H.P."/>
            <person name="Yang S.P."/>
            <person name="Yorke J.A."/>
            <person name="Yoshida K."/>
            <person name="Zdobnov E."/>
            <person name="Zhang P."/>
            <person name="Zhang Y."/>
            <person name="Zimin A.V."/>
            <person name="Baldwin J."/>
            <person name="Abdouelleil A."/>
            <person name="Abdulkadir J."/>
            <person name="Abebe A."/>
            <person name="Abera B."/>
            <person name="Abreu J."/>
            <person name="Acer S.C."/>
            <person name="Aftuck L."/>
            <person name="Alexander A."/>
            <person name="An P."/>
            <person name="Anderson E."/>
            <person name="Anderson S."/>
            <person name="Arachi H."/>
            <person name="Azer M."/>
            <person name="Bachantsang P."/>
            <person name="Barry A."/>
            <person name="Bayul T."/>
            <person name="Berlin A."/>
            <person name="Bessette D."/>
            <person name="Bloom T."/>
            <person name="Blye J."/>
            <person name="Boguslavskiy L."/>
            <person name="Bonnet C."/>
            <person name="Boukhgalter B."/>
            <person name="Bourzgui I."/>
            <person name="Brown A."/>
            <person name="Cahill P."/>
            <person name="Channer S."/>
            <person name="Cheshatsang Y."/>
            <person name="Chuda L."/>
            <person name="Citroen M."/>
            <person name="Collymore A."/>
            <person name="Cooke P."/>
            <person name="Costello M."/>
            <person name="D'Aco K."/>
            <person name="Daza R."/>
            <person name="De Haan G."/>
            <person name="DeGray S."/>
            <person name="DeMaso C."/>
            <person name="Dhargay N."/>
            <person name="Dooley K."/>
            <person name="Dooley E."/>
            <person name="Doricent M."/>
            <person name="Dorje P."/>
            <person name="Dorjee K."/>
            <person name="Dupes A."/>
            <person name="Elong R."/>
            <person name="Falk J."/>
            <person name="Farina A."/>
            <person name="Faro S."/>
            <person name="Ferguson D."/>
            <person name="Fisher S."/>
            <person name="Foley C.D."/>
            <person name="Franke A."/>
            <person name="Friedrich D."/>
            <person name="Gadbois L."/>
            <person name="Gearin G."/>
            <person name="Gearin C.R."/>
            <person name="Giannoukos G."/>
            <person name="Goode T."/>
            <person name="Graham J."/>
            <person name="Grandbois E."/>
            <person name="Grewal S."/>
            <person name="Gyaltsen K."/>
            <person name="Hafez N."/>
            <person name="Hagos B."/>
            <person name="Hall J."/>
            <person name="Henson C."/>
            <person name="Hollinger A."/>
            <person name="Honan T."/>
            <person name="Huard M.D."/>
            <person name="Hughes L."/>
            <person name="Hurhula B."/>
            <person name="Husby M.E."/>
            <person name="Kamat A."/>
            <person name="Kanga B."/>
            <person name="Kashin S."/>
            <person name="Khazanovich D."/>
            <person name="Kisner P."/>
            <person name="Lance K."/>
            <person name="Lara M."/>
            <person name="Lee W."/>
            <person name="Lennon N."/>
            <person name="Letendre F."/>
            <person name="LeVine R."/>
            <person name="Lipovsky A."/>
            <person name="Liu X."/>
            <person name="Liu J."/>
            <person name="Liu S."/>
            <person name="Lokyitsang T."/>
            <person name="Lokyitsang Y."/>
            <person name="Lubonja R."/>
            <person name="Lui A."/>
            <person name="MacDonald P."/>
            <person name="Magnisalis V."/>
            <person name="Maru K."/>
            <person name="Matthews C."/>
            <person name="McCusker W."/>
            <person name="McDonough S."/>
            <person name="Mehta T."/>
            <person name="Meldrim J."/>
            <person name="Meneus L."/>
            <person name="Mihai O."/>
            <person name="Mihalev A."/>
            <person name="Mihova T."/>
            <person name="Mittelman R."/>
            <person name="Mlenga V."/>
            <person name="Montmayeur A."/>
            <person name="Mulrain L."/>
            <person name="Navidi A."/>
            <person name="Naylor J."/>
            <person name="Negash T."/>
            <person name="Nguyen T."/>
            <person name="Nguyen N."/>
            <person name="Nicol R."/>
            <person name="Norbu C."/>
            <person name="Norbu N."/>
            <person name="Novod N."/>
            <person name="O'Neill B."/>
            <person name="Osman S."/>
            <person name="Markiewicz E."/>
            <person name="Oyono O.L."/>
            <person name="Patti C."/>
            <person name="Phunkhang P."/>
            <person name="Pierre F."/>
            <person name="Priest M."/>
            <person name="Raghuraman S."/>
            <person name="Rege F."/>
            <person name="Reyes R."/>
            <person name="Rise C."/>
            <person name="Rogov P."/>
            <person name="Ross K."/>
            <person name="Ryan E."/>
            <person name="Settipalli S."/>
            <person name="Shea T."/>
            <person name="Sherpa N."/>
            <person name="Shi L."/>
            <person name="Shih D."/>
            <person name="Sparrow T."/>
            <person name="Spaulding J."/>
            <person name="Stalker J."/>
            <person name="Stange-Thomann N."/>
            <person name="Stavropoulos S."/>
            <person name="Stone C."/>
            <person name="Strader C."/>
            <person name="Tesfaye S."/>
            <person name="Thomson T."/>
            <person name="Thoulutsang Y."/>
            <person name="Thoulutsang D."/>
            <person name="Topham K."/>
            <person name="Topping I."/>
            <person name="Tsamla T."/>
            <person name="Vassiliev H."/>
            <person name="Vo A."/>
            <person name="Wangchuk T."/>
            <person name="Wangdi T."/>
            <person name="Weiand M."/>
            <person name="Wilkinson J."/>
            <person name="Wilson A."/>
            <person name="Yadav S."/>
            <person name="Young G."/>
            <person name="Yu Q."/>
            <person name="Zembek L."/>
            <person name="Zhong D."/>
            <person name="Zimmer A."/>
            <person name="Zwirko Z."/>
            <person name="Jaffe D.B."/>
            <person name="Alvarez P."/>
            <person name="Brockman W."/>
            <person name="Butler J."/>
            <person name="Chin C."/>
            <person name="Gnerre S."/>
            <person name="Grabherr M."/>
            <person name="Kleber M."/>
            <person name="Mauceli E."/>
            <person name="MacCallum I."/>
        </authorList>
    </citation>
    <scope>NUCLEOTIDE SEQUENCE [LARGE SCALE GENOMIC DNA]</scope>
    <source>
        <strain evidence="3">white501</strain>
    </source>
</reference>
<sequence length="95" mass="10576">MAPIANVRDNNSNSNSNSDSGSNSRGSHLRRSISHPRSESIRTVGRGTDGVAWSRVESGEWTSSRLSSLSRLPLLKVREYAQQYNKQMRDGGQER</sequence>
<proteinExistence type="predicted"/>
<dbReference type="HOGENOM" id="CLU_2375030_0_0_1"/>
<evidence type="ECO:0000256" key="1">
    <source>
        <dbReference type="SAM" id="MobiDB-lite"/>
    </source>
</evidence>
<feature type="region of interest" description="Disordered" evidence="1">
    <location>
        <begin position="1"/>
        <end position="49"/>
    </location>
</feature>
<dbReference type="Proteomes" id="UP000000304">
    <property type="component" value="Chromosome 3L"/>
</dbReference>
<dbReference type="AlphaFoldDB" id="B4QQ51"/>
<gene>
    <name evidence="2" type="primary">Dsim\GD14301</name>
    <name evidence="2" type="ORF">Dsim_GD14301</name>
</gene>
<evidence type="ECO:0000313" key="2">
    <source>
        <dbReference type="EMBL" id="EDX10069.1"/>
    </source>
</evidence>
<feature type="compositionally biased region" description="Low complexity" evidence="1">
    <location>
        <begin position="8"/>
        <end position="26"/>
    </location>
</feature>
<protein>
    <submittedName>
        <fullName evidence="2">GD14301</fullName>
    </submittedName>
</protein>
<evidence type="ECO:0000313" key="3">
    <source>
        <dbReference type="Proteomes" id="UP000000304"/>
    </source>
</evidence>